<keyword evidence="1" id="KW-1133">Transmembrane helix</keyword>
<organism evidence="2 3">
    <name type="scientific">Rufibacter latericius</name>
    <dbReference type="NCBI Taxonomy" id="2487040"/>
    <lineage>
        <taxon>Bacteria</taxon>
        <taxon>Pseudomonadati</taxon>
        <taxon>Bacteroidota</taxon>
        <taxon>Cytophagia</taxon>
        <taxon>Cytophagales</taxon>
        <taxon>Hymenobacteraceae</taxon>
        <taxon>Rufibacter</taxon>
    </lineage>
</organism>
<evidence type="ECO:0000313" key="2">
    <source>
        <dbReference type="EMBL" id="RNI25029.1"/>
    </source>
</evidence>
<dbReference type="Proteomes" id="UP000272117">
    <property type="component" value="Unassembled WGS sequence"/>
</dbReference>
<keyword evidence="3" id="KW-1185">Reference proteome</keyword>
<dbReference type="EMBL" id="RJJD01000010">
    <property type="protein sequence ID" value="RNI25029.1"/>
    <property type="molecule type" value="Genomic_DNA"/>
</dbReference>
<dbReference type="AlphaFoldDB" id="A0A3M9MHJ4"/>
<sequence>MLKVIPVIALLGGFLLALHYVLHLVYGVQTGKILWEAMESPLGKADGSVFSAAFAIIDLALIFMIVAHLKSLKNLKYVALFFGVVAFLAASTGFCVFTFAGKMIPFLMPVACLSMFISAILLGITGILSKVFPAWVRYAMIGFGVFTAPLGWLLPKFVGAIPMYVLFELHFFPMGILWMCIGTAFYLKNRRSQLESTSRLEALYPKTALK</sequence>
<feature type="transmembrane region" description="Helical" evidence="1">
    <location>
        <begin position="7"/>
        <end position="28"/>
    </location>
</feature>
<evidence type="ECO:0000313" key="3">
    <source>
        <dbReference type="Proteomes" id="UP000272117"/>
    </source>
</evidence>
<feature type="transmembrane region" description="Helical" evidence="1">
    <location>
        <begin position="106"/>
        <end position="128"/>
    </location>
</feature>
<name>A0A3M9MHJ4_9BACT</name>
<feature type="transmembrane region" description="Helical" evidence="1">
    <location>
        <begin position="161"/>
        <end position="187"/>
    </location>
</feature>
<evidence type="ECO:0008006" key="4">
    <source>
        <dbReference type="Google" id="ProtNLM"/>
    </source>
</evidence>
<keyword evidence="1" id="KW-0472">Membrane</keyword>
<proteinExistence type="predicted"/>
<keyword evidence="1" id="KW-0812">Transmembrane</keyword>
<protein>
    <recommendedName>
        <fullName evidence="4">DUF998 domain-containing protein</fullName>
    </recommendedName>
</protein>
<accession>A0A3M9MHJ4</accession>
<feature type="transmembrane region" description="Helical" evidence="1">
    <location>
        <begin position="135"/>
        <end position="155"/>
    </location>
</feature>
<feature type="transmembrane region" description="Helical" evidence="1">
    <location>
        <begin position="78"/>
        <end position="100"/>
    </location>
</feature>
<feature type="transmembrane region" description="Helical" evidence="1">
    <location>
        <begin position="48"/>
        <end position="66"/>
    </location>
</feature>
<gene>
    <name evidence="2" type="ORF">EFB08_16470</name>
</gene>
<comment type="caution">
    <text evidence="2">The sequence shown here is derived from an EMBL/GenBank/DDBJ whole genome shotgun (WGS) entry which is preliminary data.</text>
</comment>
<evidence type="ECO:0000256" key="1">
    <source>
        <dbReference type="SAM" id="Phobius"/>
    </source>
</evidence>
<reference evidence="2 3" key="1">
    <citation type="submission" date="2018-11" db="EMBL/GenBank/DDBJ databases">
        <title>Rufibacter latericius sp. nov., isolated from water in Baiyang Lake.</title>
        <authorList>
            <person name="Yang Y."/>
        </authorList>
    </citation>
    <scope>NUCLEOTIDE SEQUENCE [LARGE SCALE GENOMIC DNA]</scope>
    <source>
        <strain evidence="2 3">R-22-1c-1</strain>
    </source>
</reference>